<dbReference type="AlphaFoldDB" id="A0A212SZI1"/>
<dbReference type="InterPro" id="IPR026349">
    <property type="entry name" value="CHP04255"/>
</dbReference>
<dbReference type="RefSeq" id="WP_088811888.1">
    <property type="nucleotide sequence ID" value="NZ_FYEX01000001.1"/>
</dbReference>
<evidence type="ECO:0000313" key="2">
    <source>
        <dbReference type="Proteomes" id="UP000197215"/>
    </source>
</evidence>
<dbReference type="Proteomes" id="UP000197215">
    <property type="component" value="Unassembled WGS sequence"/>
</dbReference>
<dbReference type="EMBL" id="FYEX01000001">
    <property type="protein sequence ID" value="SNC59175.1"/>
    <property type="molecule type" value="Genomic_DNA"/>
</dbReference>
<name>A0A212SZI1_9BURK</name>
<gene>
    <name evidence="1" type="ORF">SAMN06295916_0007</name>
</gene>
<keyword evidence="2" id="KW-1185">Reference proteome</keyword>
<protein>
    <submittedName>
        <fullName evidence="1">TIGR04255 family protein</fullName>
    </submittedName>
</protein>
<evidence type="ECO:0000313" key="1">
    <source>
        <dbReference type="EMBL" id="SNC59175.1"/>
    </source>
</evidence>
<sequence>MTVKPMGSWPHSPLIMVLAQVRFESFIGWEAMAKGFQALIQQDYPRFNEQQILPFNVRPTDVGQLDVSPEVQAFKYFEFKNADETKCLRLDSGSLTYTVTEYEQYSDFFEADWFRSLQALTNQHPLYLKRLGLRYVDLFQTENIEAISEYINPPLASGLGLDGWTSTNRFAVCDYTRDNQKLRVQLFQQRGAPPLPPDIASLQIKKSVLQSINPEKTSVILDMDRMEDVSGVLSAIDLRDRFISIHEDLSNAFRAIITDDARQKWGDPKLEQ</sequence>
<dbReference type="NCBIfam" id="TIGR04255">
    <property type="entry name" value="sporadTIGR04255"/>
    <property type="match status" value="1"/>
</dbReference>
<accession>A0A212SZI1</accession>
<organism evidence="1 2">
    <name type="scientific">Polynucleobacter victoriensis</name>
    <dbReference type="NCBI Taxonomy" id="2049319"/>
    <lineage>
        <taxon>Bacteria</taxon>
        <taxon>Pseudomonadati</taxon>
        <taxon>Pseudomonadota</taxon>
        <taxon>Betaproteobacteria</taxon>
        <taxon>Burkholderiales</taxon>
        <taxon>Burkholderiaceae</taxon>
        <taxon>Polynucleobacter</taxon>
    </lineage>
</organism>
<reference evidence="1 2" key="1">
    <citation type="submission" date="2017-06" db="EMBL/GenBank/DDBJ databases">
        <authorList>
            <person name="Kim H.J."/>
            <person name="Triplett B.A."/>
        </authorList>
    </citation>
    <scope>NUCLEOTIDE SEQUENCE [LARGE SCALE GENOMIC DNA]</scope>
    <source>
        <strain evidence="1 2">MWH-VicM1</strain>
    </source>
</reference>
<proteinExistence type="predicted"/>
<dbReference type="OrthoDB" id="7107919at2"/>